<keyword evidence="2" id="KW-1185">Reference proteome</keyword>
<accession>A0ACC2S3B4</accession>
<gene>
    <name evidence="1" type="ORF">DSO57_1028189</name>
</gene>
<dbReference type="Proteomes" id="UP001165960">
    <property type="component" value="Unassembled WGS sequence"/>
</dbReference>
<comment type="caution">
    <text evidence="1">The sequence shown here is derived from an EMBL/GenBank/DDBJ whole genome shotgun (WGS) entry which is preliminary data.</text>
</comment>
<reference evidence="1" key="1">
    <citation type="submission" date="2022-04" db="EMBL/GenBank/DDBJ databases">
        <title>Genome of the entomopathogenic fungus Entomophthora muscae.</title>
        <authorList>
            <person name="Elya C."/>
            <person name="Lovett B.R."/>
            <person name="Lee E."/>
            <person name="Macias A.M."/>
            <person name="Hajek A.E."/>
            <person name="De Bivort B.L."/>
            <person name="Kasson M.T."/>
            <person name="De Fine Licht H.H."/>
            <person name="Stajich J.E."/>
        </authorList>
    </citation>
    <scope>NUCLEOTIDE SEQUENCE</scope>
    <source>
        <strain evidence="1">Berkeley</strain>
    </source>
</reference>
<evidence type="ECO:0000313" key="2">
    <source>
        <dbReference type="Proteomes" id="UP001165960"/>
    </source>
</evidence>
<sequence length="673" mass="75389">MAKFESSHLEALASFASAYRQCEAWLPPVDLLSLADYGDILSKDEMGLLHNSGSASSQVVSLPITLLAQAKILHYFTATYRMRAEAAESQLEFHRREAILLKQRHSEATLNNSYSQEKAWNADLKAQEMQDEIESLKEKNASLQKEIHLATCKLKQAKESIAKLEQREESLSCQLDQALSTYTRDTTELRKTVMLLREELLSQGPESQSEREHGTCLTPTSSTDTFGINIKHNRNNTGTISIRHNSSWLDTTLRDISFELSETGLCEAAQPVSPSDTKAECPKHFTRKPFQHQRSLSSNAKIPHSISSNPTDKYERRRTSSSSTPIQLVFQRPHHIRSRLGCGEHTEKMKVLEVENSDNIQNLANQLKAISDQMLLENLSQSPIESSSTAINSPLPPESSNLLENTSQKRGLDSCDSPSLKQRPLSIPLTPIGESPMPPSAPQSRHRRGEAITEVPACDTDLAVQRAMEGEFVYKSSRTLLGQEKRHLRFMWINPQSNALYWCSVNPGTQRSLYMDRTYQGARSAIICGIRLVSDPWSPSENYVACFSHGMPNSNLNISSSQLSVADDGKKAKWTAHHNKLPVLSIIIQLTGREIKIKARNLASHKAWEAALMYLQPNWPPSLPSSVSSKDLVTPKSSIFPLRNIDPRKAPCRNRRTRIQYLTTTPISSPTVE</sequence>
<evidence type="ECO:0000313" key="1">
    <source>
        <dbReference type="EMBL" id="KAJ9056874.1"/>
    </source>
</evidence>
<organism evidence="1 2">
    <name type="scientific">Entomophthora muscae</name>
    <dbReference type="NCBI Taxonomy" id="34485"/>
    <lineage>
        <taxon>Eukaryota</taxon>
        <taxon>Fungi</taxon>
        <taxon>Fungi incertae sedis</taxon>
        <taxon>Zoopagomycota</taxon>
        <taxon>Entomophthoromycotina</taxon>
        <taxon>Entomophthoromycetes</taxon>
        <taxon>Entomophthorales</taxon>
        <taxon>Entomophthoraceae</taxon>
        <taxon>Entomophthora</taxon>
    </lineage>
</organism>
<name>A0ACC2S3B4_9FUNG</name>
<proteinExistence type="predicted"/>
<dbReference type="EMBL" id="QTSX02005857">
    <property type="protein sequence ID" value="KAJ9056874.1"/>
    <property type="molecule type" value="Genomic_DNA"/>
</dbReference>
<protein>
    <submittedName>
        <fullName evidence="1">Uncharacterized protein</fullName>
    </submittedName>
</protein>